<evidence type="ECO:0000259" key="12">
    <source>
        <dbReference type="PROSITE" id="PS50011"/>
    </source>
</evidence>
<evidence type="ECO:0000313" key="13">
    <source>
        <dbReference type="EMBL" id="QLY31105.1"/>
    </source>
</evidence>
<evidence type="ECO:0000256" key="4">
    <source>
        <dbReference type="ARBA" id="ARBA00022527"/>
    </source>
</evidence>
<evidence type="ECO:0000256" key="3">
    <source>
        <dbReference type="ARBA" id="ARBA00010886"/>
    </source>
</evidence>
<evidence type="ECO:0000256" key="9">
    <source>
        <dbReference type="ARBA" id="ARBA00023212"/>
    </source>
</evidence>
<evidence type="ECO:0000256" key="11">
    <source>
        <dbReference type="SAM" id="Phobius"/>
    </source>
</evidence>
<dbReference type="PROSITE" id="PS00108">
    <property type="entry name" value="PROTEIN_KINASE_ST"/>
    <property type="match status" value="1"/>
</dbReference>
<evidence type="ECO:0000256" key="7">
    <source>
        <dbReference type="ARBA" id="ARBA00022777"/>
    </source>
</evidence>
<evidence type="ECO:0000256" key="5">
    <source>
        <dbReference type="ARBA" id="ARBA00022679"/>
    </source>
</evidence>
<dbReference type="Pfam" id="PF07714">
    <property type="entry name" value="PK_Tyr_Ser-Thr"/>
    <property type="match status" value="1"/>
</dbReference>
<proteinExistence type="inferred from homology"/>
<dbReference type="PANTHER" id="PTHR43289">
    <property type="entry name" value="MITOGEN-ACTIVATED PROTEIN KINASE KINASE KINASE 20-RELATED"/>
    <property type="match status" value="1"/>
</dbReference>
<dbReference type="InterPro" id="IPR008271">
    <property type="entry name" value="Ser/Thr_kinase_AS"/>
</dbReference>
<dbReference type="InterPro" id="IPR000719">
    <property type="entry name" value="Prot_kinase_dom"/>
</dbReference>
<keyword evidence="4 13" id="KW-0723">Serine/threonine-protein kinase</keyword>
<keyword evidence="8 10" id="KW-0067">ATP-binding</keyword>
<evidence type="ECO:0000256" key="6">
    <source>
        <dbReference type="ARBA" id="ARBA00022741"/>
    </source>
</evidence>
<dbReference type="Proteomes" id="UP000515512">
    <property type="component" value="Chromosome"/>
</dbReference>
<dbReference type="PROSITE" id="PS00107">
    <property type="entry name" value="PROTEIN_KINASE_ATP"/>
    <property type="match status" value="1"/>
</dbReference>
<dbReference type="KEGG" id="nhu:H0264_01520"/>
<feature type="transmembrane region" description="Helical" evidence="11">
    <location>
        <begin position="625"/>
        <end position="648"/>
    </location>
</feature>
<protein>
    <submittedName>
        <fullName evidence="13">Serine/threonine protein kinase</fullName>
    </submittedName>
</protein>
<dbReference type="PANTHER" id="PTHR43289:SF34">
    <property type="entry name" value="SERINE_THREONINE-PROTEIN KINASE YBDM-RELATED"/>
    <property type="match status" value="1"/>
</dbReference>
<keyword evidence="9" id="KW-0206">Cytoskeleton</keyword>
<evidence type="ECO:0000256" key="1">
    <source>
        <dbReference type="ARBA" id="ARBA00004300"/>
    </source>
</evidence>
<evidence type="ECO:0000256" key="10">
    <source>
        <dbReference type="PROSITE-ProRule" id="PRU10141"/>
    </source>
</evidence>
<feature type="transmembrane region" description="Helical" evidence="11">
    <location>
        <begin position="535"/>
        <end position="556"/>
    </location>
</feature>
<dbReference type="GO" id="GO:0005524">
    <property type="term" value="F:ATP binding"/>
    <property type="evidence" value="ECO:0007669"/>
    <property type="project" value="UniProtKB-UniRule"/>
</dbReference>
<evidence type="ECO:0000313" key="14">
    <source>
        <dbReference type="Proteomes" id="UP000515512"/>
    </source>
</evidence>
<evidence type="ECO:0000256" key="2">
    <source>
        <dbReference type="ARBA" id="ARBA00004647"/>
    </source>
</evidence>
<feature type="domain" description="Protein kinase" evidence="12">
    <location>
        <begin position="162"/>
        <end position="468"/>
    </location>
</feature>
<keyword evidence="9" id="KW-0963">Cytoplasm</keyword>
<feature type="transmembrane region" description="Helical" evidence="11">
    <location>
        <begin position="709"/>
        <end position="727"/>
    </location>
</feature>
<keyword evidence="11" id="KW-1133">Transmembrane helix</keyword>
<dbReference type="RefSeq" id="WP_181582302.1">
    <property type="nucleotide sequence ID" value="NZ_CP059399.1"/>
</dbReference>
<dbReference type="PROSITE" id="PS50011">
    <property type="entry name" value="PROTEIN_KINASE_DOM"/>
    <property type="match status" value="1"/>
</dbReference>
<keyword evidence="6 10" id="KW-0547">Nucleotide-binding</keyword>
<dbReference type="SMART" id="SM00220">
    <property type="entry name" value="S_TKc"/>
    <property type="match status" value="1"/>
</dbReference>
<feature type="binding site" evidence="10">
    <location>
        <position position="191"/>
    </location>
    <ligand>
        <name>ATP</name>
        <dbReference type="ChEBI" id="CHEBI:30616"/>
    </ligand>
</feature>
<reference evidence="13 14" key="1">
    <citation type="submission" date="2020-07" db="EMBL/GenBank/DDBJ databases">
        <authorList>
            <person name="Zhuang K."/>
            <person name="Ran Y."/>
        </authorList>
    </citation>
    <scope>NUCLEOTIDE SEQUENCE [LARGE SCALE GENOMIC DNA]</scope>
    <source>
        <strain evidence="13 14">WCH-YHL-001</strain>
    </source>
</reference>
<dbReference type="Gene3D" id="1.10.510.10">
    <property type="entry name" value="Transferase(Phosphotransferase) domain 1"/>
    <property type="match status" value="2"/>
</dbReference>
<keyword evidence="7 13" id="KW-0418">Kinase</keyword>
<keyword evidence="11" id="KW-0812">Transmembrane</keyword>
<dbReference type="CDD" id="cd14014">
    <property type="entry name" value="STKc_PknB_like"/>
    <property type="match status" value="1"/>
</dbReference>
<comment type="similarity">
    <text evidence="3">Belongs to the protein kinase superfamily. NEK Ser/Thr protein kinase family. NIMA subfamily.</text>
</comment>
<keyword evidence="11" id="KW-0472">Membrane</keyword>
<dbReference type="GO" id="GO:0004674">
    <property type="term" value="F:protein serine/threonine kinase activity"/>
    <property type="evidence" value="ECO:0007669"/>
    <property type="project" value="UniProtKB-KW"/>
</dbReference>
<comment type="subcellular location">
    <subcellularLocation>
        <location evidence="1">Cytoplasm</location>
        <location evidence="1">Cytoskeleton</location>
        <location evidence="1">Microtubule organizing center</location>
        <location evidence="1">Centrosome</location>
    </subcellularLocation>
    <subcellularLocation>
        <location evidence="2">Cytoplasm</location>
        <location evidence="2">Cytoskeleton</location>
        <location evidence="2">Spindle pole</location>
    </subcellularLocation>
</comment>
<accession>A0A7D6ZQA1</accession>
<dbReference type="AlphaFoldDB" id="A0A7D6ZQA1"/>
<keyword evidence="14" id="KW-1185">Reference proteome</keyword>
<dbReference type="InterPro" id="IPR001245">
    <property type="entry name" value="Ser-Thr/Tyr_kinase_cat_dom"/>
</dbReference>
<feature type="transmembrane region" description="Helical" evidence="11">
    <location>
        <begin position="677"/>
        <end position="697"/>
    </location>
</feature>
<gene>
    <name evidence="13" type="ORF">H0264_01520</name>
</gene>
<organism evidence="13 14">
    <name type="scientific">Nocardia huaxiensis</name>
    <dbReference type="NCBI Taxonomy" id="2755382"/>
    <lineage>
        <taxon>Bacteria</taxon>
        <taxon>Bacillati</taxon>
        <taxon>Actinomycetota</taxon>
        <taxon>Actinomycetes</taxon>
        <taxon>Mycobacteriales</taxon>
        <taxon>Nocardiaceae</taxon>
        <taxon>Nocardia</taxon>
    </lineage>
</organism>
<dbReference type="InterPro" id="IPR017441">
    <property type="entry name" value="Protein_kinase_ATP_BS"/>
</dbReference>
<dbReference type="SUPFAM" id="SSF56112">
    <property type="entry name" value="Protein kinase-like (PK-like)"/>
    <property type="match status" value="1"/>
</dbReference>
<name>A0A7D6ZQA1_9NOCA</name>
<dbReference type="EMBL" id="CP059399">
    <property type="protein sequence ID" value="QLY31105.1"/>
    <property type="molecule type" value="Genomic_DNA"/>
</dbReference>
<feature type="transmembrane region" description="Helical" evidence="11">
    <location>
        <begin position="591"/>
        <end position="613"/>
    </location>
</feature>
<dbReference type="InterPro" id="IPR011009">
    <property type="entry name" value="Kinase-like_dom_sf"/>
</dbReference>
<keyword evidence="5" id="KW-0808">Transferase</keyword>
<sequence>MVHAEGTSVDPLTDSDTGGETRSLLAAVAARFTSAWEAAGSPPDISEFLPAAPELRRLCLIELIKVDLEYRWIRYDYPKRLAEYRTEYDELRSGPLPPDLAYEEFHALRRSGRGPDHSGYPTEAGSTAAAWMTRDYRSTLIARPQARQALDGIEVGDRVDDFDLLVELGAGAFARVFLARQRSMQRLVAVKISQNHGTESETLAQLDHEHIVRVFDQRLLAERELKLLYMQYVPGGTLSKVLRLVRERPPDQRDGGLLLEAVDSSMRDKGGLVPGESAARLVVHERTWPETVAWLGSRLARALDYAAANGVLHRDIKPANILLTADGLPKLADFNISFSSHVAGTSPLAYFGGSLAYMSPEQLAACHPQLPDTAEDLDGRSDIYALGVVLWELLTGKRPFDDETRAGDSESSLERMLELRQQEVDPRHLGELPPDCPPTLRRVLLKCLAPHREDRWPTGAALAQQLDLCLDHRARDLVDPPAGSWRARVGPWSLILLITLASAVGDFAGTLYSNLHNGPLWDLWFTEAEQHTLRVIGTAMAIFSTPAAVGLTNYLCRRGFFVWRGLRRGRKYDPVTLARGRLDTLWDGDRVAIVAFGWWVVSAVVASIAMVAFTDLAPGRLVNLAATLLVSGAIAVAYPFFVVTFFVVRCFYPRLLSHGETASDHHALRALARRCTMYLVVAAALPLIGVVISLIFLTPHEVSLVIEPIKWLCLVAVLGFVLDYWLFRQLEADLRAFERAFSAPLTLGTATRIGPGTPVRLSPSA</sequence>
<evidence type="ECO:0000256" key="8">
    <source>
        <dbReference type="ARBA" id="ARBA00022840"/>
    </source>
</evidence>